<protein>
    <submittedName>
        <fullName evidence="2">Hypothetical_protein</fullName>
    </submittedName>
</protein>
<feature type="region of interest" description="Disordered" evidence="1">
    <location>
        <begin position="575"/>
        <end position="643"/>
    </location>
</feature>
<dbReference type="AlphaFoldDB" id="A0A3P3YY11"/>
<sequence>MFLPPPPPPPLPRLLRVRVTLRMQRWACLGFPCTLLPLSSVQYSYWCQTARAHALPAAVVTSHAFLRCPDRGADGERHSVSSHIFASLIRRCAACGYRFPPRDHEMGPLKGNSSGSHRGPHDATAASLFHVHGPNLTDTSLESADIVQQLLSIAGGDFSSITVADGSEHTSCAPITFFSSSTNLTRAAGSGGEARPSTTMTVSAAVSTSPYSVSLSASSLPRAARVGSEVRAPNALLDGMCGEDDNRVLTNSEASDFYLTALVAQALHLEDYWVHLGHQIEVDQHVEFIQYCAREGFGALKTVHLLGWWRQYRSLVRGGADVPAGAAIGSLLLFDGNPQKTAPPPHFHGGGAGCGSAGGGELGLTGSAKAPKKGCRLSTSVVAGVPSSVEQDGAAGASPLLYATHAEALLGELQRFVQWELEHEWAWRQVPREPVTSAAVALTSPQAAGLSSGPRRTTAGVTAVGAAKASRAEKVKLQQLQQQEMEAEEQRLARVAAMPPENIFLAKEELDGFLQFVVEEDLLSHTALHIYMTSHAEQPMCTLSRSARAPVCFSVQVETPMPVLPLREATRLSALPRGGGSINASASPTPRYGAMGGDATTGGSAAPQQSPSAIPAVGHGKPVSGRSRPYSKHSKNSSKDAAAAAIAEAETAAASAPPAAPELAVPLTAMEALRAEQAKEAAAYQAAYNEELAQAATRERAAQHAADVHLFFEKPKTNEAVQAVYASIEDAMAARQQRILQRVVALERGLGLTVPLAGANGFGGAGAAATEPKPTSARGASSSSCSTPAKKKAM</sequence>
<reference evidence="2 3" key="1">
    <citation type="submission" date="2018-09" db="EMBL/GenBank/DDBJ databases">
        <authorList>
            <person name="Peiro R."/>
            <person name="Begona"/>
            <person name="Cbmso G."/>
            <person name="Lopez M."/>
            <person name="Gonzalez S."/>
        </authorList>
    </citation>
    <scope>NUCLEOTIDE SEQUENCE [LARGE SCALE GENOMIC DNA]</scope>
</reference>
<organism evidence="2 3">
    <name type="scientific">Leishmania braziliensis MHOM/BR/75/M2904</name>
    <dbReference type="NCBI Taxonomy" id="420245"/>
    <lineage>
        <taxon>Eukaryota</taxon>
        <taxon>Discoba</taxon>
        <taxon>Euglenozoa</taxon>
        <taxon>Kinetoplastea</taxon>
        <taxon>Metakinetoplastina</taxon>
        <taxon>Trypanosomatida</taxon>
        <taxon>Trypanosomatidae</taxon>
        <taxon>Leishmaniinae</taxon>
        <taxon>Leishmania</taxon>
        <taxon>Leishmania braziliensis species complex</taxon>
    </lineage>
</organism>
<feature type="compositionally biased region" description="Low complexity" evidence="1">
    <location>
        <begin position="767"/>
        <end position="788"/>
    </location>
</feature>
<feature type="compositionally biased region" description="Low complexity" evidence="1">
    <location>
        <begin position="604"/>
        <end position="616"/>
    </location>
</feature>
<evidence type="ECO:0000313" key="3">
    <source>
        <dbReference type="Proteomes" id="UP000319462"/>
    </source>
</evidence>
<evidence type="ECO:0000256" key="1">
    <source>
        <dbReference type="SAM" id="MobiDB-lite"/>
    </source>
</evidence>
<evidence type="ECO:0000313" key="2">
    <source>
        <dbReference type="EMBL" id="SYZ62843.1"/>
    </source>
</evidence>
<gene>
    <name evidence="2" type="ORF">LBRM2904_06.0180</name>
</gene>
<feature type="region of interest" description="Disordered" evidence="1">
    <location>
        <begin position="763"/>
        <end position="794"/>
    </location>
</feature>
<proteinExistence type="predicted"/>
<accession>A0A3P3YY11</accession>
<dbReference type="Proteomes" id="UP000319462">
    <property type="component" value="Chromosome 6"/>
</dbReference>
<name>A0A3P3YY11_LEIBR</name>
<dbReference type="EMBL" id="LS997605">
    <property type="protein sequence ID" value="SYZ62843.1"/>
    <property type="molecule type" value="Genomic_DNA"/>
</dbReference>